<dbReference type="AlphaFoldDB" id="A0A8S9MSH7"/>
<sequence>MPHVCDGPEPQSEIPQPQANPRFATLQAAFDMYHRNLSIMSSLVHSDDDGMHMGLLAPLRAGRQQNHPYRIS</sequence>
<proteinExistence type="predicted"/>
<organism evidence="1 2">
    <name type="scientific">Brassica cretica</name>
    <name type="common">Mustard</name>
    <dbReference type="NCBI Taxonomy" id="69181"/>
    <lineage>
        <taxon>Eukaryota</taxon>
        <taxon>Viridiplantae</taxon>
        <taxon>Streptophyta</taxon>
        <taxon>Embryophyta</taxon>
        <taxon>Tracheophyta</taxon>
        <taxon>Spermatophyta</taxon>
        <taxon>Magnoliopsida</taxon>
        <taxon>eudicotyledons</taxon>
        <taxon>Gunneridae</taxon>
        <taxon>Pentapetalae</taxon>
        <taxon>rosids</taxon>
        <taxon>malvids</taxon>
        <taxon>Brassicales</taxon>
        <taxon>Brassicaceae</taxon>
        <taxon>Brassiceae</taxon>
        <taxon>Brassica</taxon>
    </lineage>
</organism>
<evidence type="ECO:0000313" key="1">
    <source>
        <dbReference type="EMBL" id="KAF3486196.1"/>
    </source>
</evidence>
<evidence type="ECO:0000313" key="2">
    <source>
        <dbReference type="Proteomes" id="UP000712600"/>
    </source>
</evidence>
<reference evidence="1" key="1">
    <citation type="submission" date="2019-12" db="EMBL/GenBank/DDBJ databases">
        <title>Genome sequencing and annotation of Brassica cretica.</title>
        <authorList>
            <person name="Studholme D.J."/>
            <person name="Sarris P."/>
        </authorList>
    </citation>
    <scope>NUCLEOTIDE SEQUENCE</scope>
    <source>
        <strain evidence="1">PFS-109/04</strain>
        <tissue evidence="1">Leaf</tissue>
    </source>
</reference>
<gene>
    <name evidence="1" type="ORF">F2Q69_00057792</name>
</gene>
<dbReference type="EMBL" id="QGKX02002183">
    <property type="protein sequence ID" value="KAF3486196.1"/>
    <property type="molecule type" value="Genomic_DNA"/>
</dbReference>
<comment type="caution">
    <text evidence="1">The sequence shown here is derived from an EMBL/GenBank/DDBJ whole genome shotgun (WGS) entry which is preliminary data.</text>
</comment>
<name>A0A8S9MSH7_BRACR</name>
<protein>
    <submittedName>
        <fullName evidence="1">Uncharacterized protein</fullName>
    </submittedName>
</protein>
<accession>A0A8S9MSH7</accession>
<dbReference type="Proteomes" id="UP000712600">
    <property type="component" value="Unassembled WGS sequence"/>
</dbReference>